<evidence type="ECO:0000313" key="2">
    <source>
        <dbReference type="Proteomes" id="UP001055111"/>
    </source>
</evidence>
<organism evidence="1 2">
    <name type="scientific">Caballeronia novacaledonica</name>
    <dbReference type="NCBI Taxonomy" id="1544861"/>
    <lineage>
        <taxon>Bacteria</taxon>
        <taxon>Pseudomonadati</taxon>
        <taxon>Pseudomonadota</taxon>
        <taxon>Betaproteobacteria</taxon>
        <taxon>Burkholderiales</taxon>
        <taxon>Burkholderiaceae</taxon>
        <taxon>Caballeronia</taxon>
    </lineage>
</organism>
<comment type="caution">
    <text evidence="1">The sequence shown here is derived from an EMBL/GenBank/DDBJ whole genome shotgun (WGS) entry which is preliminary data.</text>
</comment>
<accession>A0AA37MQS0</accession>
<dbReference type="Proteomes" id="UP001055111">
    <property type="component" value="Unassembled WGS sequence"/>
</dbReference>
<dbReference type="EMBL" id="BPUS01000007">
    <property type="protein sequence ID" value="GJH26806.1"/>
    <property type="molecule type" value="Genomic_DNA"/>
</dbReference>
<evidence type="ECO:0000313" key="1">
    <source>
        <dbReference type="EMBL" id="GJH26806.1"/>
    </source>
</evidence>
<dbReference type="InterPro" id="IPR029033">
    <property type="entry name" value="His_PPase_superfam"/>
</dbReference>
<dbReference type="SUPFAM" id="SSF53254">
    <property type="entry name" value="Phosphoglycerate mutase-like"/>
    <property type="match status" value="1"/>
</dbReference>
<protein>
    <submittedName>
        <fullName evidence="1">Histidine phosphatase family protein</fullName>
    </submittedName>
</protein>
<proteinExistence type="predicted"/>
<gene>
    <name evidence="1" type="ORF">CBA19CS42_19840</name>
</gene>
<dbReference type="RefSeq" id="WP_238213412.1">
    <property type="nucleotide sequence ID" value="NZ_BPUS01000007.1"/>
</dbReference>
<dbReference type="InterPro" id="IPR013078">
    <property type="entry name" value="His_Pase_superF_clade-1"/>
</dbReference>
<name>A0AA37MQS0_9BURK</name>
<dbReference type="Gene3D" id="3.40.50.1240">
    <property type="entry name" value="Phosphoglycerate mutase-like"/>
    <property type="match status" value="1"/>
</dbReference>
<dbReference type="AlphaFoldDB" id="A0AA37MQS0"/>
<dbReference type="Pfam" id="PF00300">
    <property type="entry name" value="His_Phos_1"/>
    <property type="match status" value="1"/>
</dbReference>
<sequence length="191" mass="20633">MELILLCHAATRAMKTGHFPNGDELAEHDARSRFAPLFVGLQDHARVISGPAPVARQTAKWIADAFDIVPAFDDIDYGRWRGQSIRETGERDPEHVAAWLADPQARGHGGESIAMLAVRVAQGLEFIDGLNACERCIVVTHAIVVKVALAHALGLPLESVYGMNFAPLSSTVLKRASAADAWTAELPHQPA</sequence>
<reference evidence="1" key="1">
    <citation type="submission" date="2022-09" db="EMBL/GenBank/DDBJ databases">
        <title>Isolation and characterization of 3-chlorobenzoate degrading bacteria from soils in Shizuoka.</title>
        <authorList>
            <person name="Ifat A."/>
            <person name="Ogawa N."/>
            <person name="Kimbara K."/>
            <person name="Moriuchi R."/>
            <person name="Dohra H."/>
            <person name="Shintani M."/>
        </authorList>
    </citation>
    <scope>NUCLEOTIDE SEQUENCE</scope>
    <source>
        <strain evidence="1">19CS4-2</strain>
    </source>
</reference>